<keyword evidence="4" id="KW-1185">Reference proteome</keyword>
<keyword evidence="2" id="KW-1133">Transmembrane helix</keyword>
<proteinExistence type="predicted"/>
<reference evidence="3" key="1">
    <citation type="submission" date="2022-05" db="EMBL/GenBank/DDBJ databases">
        <title>The Musa troglodytarum L. genome provides insights into the mechanism of non-climacteric behaviour and enrichment of carotenoids.</title>
        <authorList>
            <person name="Wang J."/>
        </authorList>
    </citation>
    <scope>NUCLEOTIDE SEQUENCE</scope>
    <source>
        <tissue evidence="3">Leaf</tissue>
    </source>
</reference>
<name>A0A9E7GI18_9LILI</name>
<evidence type="ECO:0000256" key="1">
    <source>
        <dbReference type="SAM" id="MobiDB-lite"/>
    </source>
</evidence>
<accession>A0A9E7GI18</accession>
<dbReference type="EMBL" id="CP097509">
    <property type="protein sequence ID" value="URE15176.1"/>
    <property type="molecule type" value="Genomic_DNA"/>
</dbReference>
<keyword evidence="2" id="KW-0812">Transmembrane</keyword>
<evidence type="ECO:0000313" key="3">
    <source>
        <dbReference type="EMBL" id="URE15175.1"/>
    </source>
</evidence>
<protein>
    <submittedName>
        <fullName evidence="3">Uncharacterized protein</fullName>
    </submittedName>
</protein>
<feature type="compositionally biased region" description="Basic and acidic residues" evidence="1">
    <location>
        <begin position="12"/>
        <end position="33"/>
    </location>
</feature>
<gene>
    <name evidence="3" type="ORF">MUK42_03804</name>
</gene>
<dbReference type="AlphaFoldDB" id="A0A9E7GI18"/>
<sequence>MATHGSSASHRISSDDCRKLSTADEAPQHRGDRGAGVFDRSVVDFPGSSSNLWMNYISVVTVELLIAYCSFGVDRNLVPRMFSNPCRRLRIMKLSDPTGICTKGHDEVSELAGTSNILEDQLGAL</sequence>
<dbReference type="Proteomes" id="UP001055439">
    <property type="component" value="Chromosome 7"/>
</dbReference>
<evidence type="ECO:0000313" key="4">
    <source>
        <dbReference type="Proteomes" id="UP001055439"/>
    </source>
</evidence>
<feature type="region of interest" description="Disordered" evidence="1">
    <location>
        <begin position="1"/>
        <end position="36"/>
    </location>
</feature>
<keyword evidence="2" id="KW-0472">Membrane</keyword>
<organism evidence="3 4">
    <name type="scientific">Musa troglodytarum</name>
    <name type="common">fe'i banana</name>
    <dbReference type="NCBI Taxonomy" id="320322"/>
    <lineage>
        <taxon>Eukaryota</taxon>
        <taxon>Viridiplantae</taxon>
        <taxon>Streptophyta</taxon>
        <taxon>Embryophyta</taxon>
        <taxon>Tracheophyta</taxon>
        <taxon>Spermatophyta</taxon>
        <taxon>Magnoliopsida</taxon>
        <taxon>Liliopsida</taxon>
        <taxon>Zingiberales</taxon>
        <taxon>Musaceae</taxon>
        <taxon>Musa</taxon>
    </lineage>
</organism>
<feature type="transmembrane region" description="Helical" evidence="2">
    <location>
        <begin position="53"/>
        <end position="73"/>
    </location>
</feature>
<feature type="compositionally biased region" description="Polar residues" evidence="1">
    <location>
        <begin position="1"/>
        <end position="11"/>
    </location>
</feature>
<dbReference type="EMBL" id="CP097509">
    <property type="protein sequence ID" value="URE15175.1"/>
    <property type="molecule type" value="Genomic_DNA"/>
</dbReference>
<evidence type="ECO:0000256" key="2">
    <source>
        <dbReference type="SAM" id="Phobius"/>
    </source>
</evidence>